<dbReference type="Pfam" id="PF13521">
    <property type="entry name" value="AAA_28"/>
    <property type="match status" value="1"/>
</dbReference>
<dbReference type="Gene3D" id="3.40.50.300">
    <property type="entry name" value="P-loop containing nucleotide triphosphate hydrolases"/>
    <property type="match status" value="1"/>
</dbReference>
<organism evidence="2 3">
    <name type="scientific">Isoalcanivorax beigongshangi</name>
    <dbReference type="NCBI Taxonomy" id="3238810"/>
    <lineage>
        <taxon>Bacteria</taxon>
        <taxon>Pseudomonadati</taxon>
        <taxon>Pseudomonadota</taxon>
        <taxon>Gammaproteobacteria</taxon>
        <taxon>Oceanospirillales</taxon>
        <taxon>Alcanivoracaceae</taxon>
        <taxon>Isoalcanivorax</taxon>
    </lineage>
</organism>
<dbReference type="EMBL" id="JBGCUO010000001">
    <property type="protein sequence ID" value="MEY1662418.1"/>
    <property type="molecule type" value="Genomic_DNA"/>
</dbReference>
<dbReference type="InterPro" id="IPR027417">
    <property type="entry name" value="P-loop_NTPase"/>
</dbReference>
<protein>
    <submittedName>
        <fullName evidence="2">AAA family ATPase</fullName>
    </submittedName>
</protein>
<keyword evidence="3" id="KW-1185">Reference proteome</keyword>
<gene>
    <name evidence="2" type="ORF">AB5I84_09700</name>
</gene>
<name>A0ABV4AIR2_9GAMM</name>
<comment type="caution">
    <text evidence="2">The sequence shown here is derived from an EMBL/GenBank/DDBJ whole genome shotgun (WGS) entry which is preliminary data.</text>
</comment>
<reference evidence="2 3" key="1">
    <citation type="submission" date="2024-07" db="EMBL/GenBank/DDBJ databases">
        <authorList>
            <person name="Ren Q."/>
        </authorList>
    </citation>
    <scope>NUCLEOTIDE SEQUENCE [LARGE SCALE GENOMIC DNA]</scope>
    <source>
        <strain evidence="2 3">REN37</strain>
    </source>
</reference>
<dbReference type="InterPro" id="IPR038727">
    <property type="entry name" value="NadR/Ttd14_AAA_dom"/>
</dbReference>
<evidence type="ECO:0000313" key="3">
    <source>
        <dbReference type="Proteomes" id="UP001562065"/>
    </source>
</evidence>
<dbReference type="SUPFAM" id="SSF52540">
    <property type="entry name" value="P-loop containing nucleoside triphosphate hydrolases"/>
    <property type="match status" value="1"/>
</dbReference>
<accession>A0ABV4AIR2</accession>
<dbReference type="RefSeq" id="WP_369455653.1">
    <property type="nucleotide sequence ID" value="NZ_JBGCUO010000001.1"/>
</dbReference>
<feature type="domain" description="NadR/Ttd14 AAA" evidence="1">
    <location>
        <begin position="3"/>
        <end position="149"/>
    </location>
</feature>
<evidence type="ECO:0000313" key="2">
    <source>
        <dbReference type="EMBL" id="MEY1662418.1"/>
    </source>
</evidence>
<dbReference type="Proteomes" id="UP001562065">
    <property type="component" value="Unassembled WGS sequence"/>
</dbReference>
<sequence length="176" mass="19188">MSRILFTGAPGAGKTTLLNALAAQGFTVAPELARALLVDSPLPLAGARRCRQLARAELARHRPPPAGLVLHDRGLLDAWVVQQAGGQRPAPALPRALQQQRYRLVLFFPHWPAIYRRDAQRRQWPPAARASATALWQACQHWGYRPLSVPCLPPAARLRCVLAQLPGVESGPGQCP</sequence>
<proteinExistence type="predicted"/>
<evidence type="ECO:0000259" key="1">
    <source>
        <dbReference type="Pfam" id="PF13521"/>
    </source>
</evidence>